<organism evidence="1 2">
    <name type="scientific">Tulasnella calospora MUT 4182</name>
    <dbReference type="NCBI Taxonomy" id="1051891"/>
    <lineage>
        <taxon>Eukaryota</taxon>
        <taxon>Fungi</taxon>
        <taxon>Dikarya</taxon>
        <taxon>Basidiomycota</taxon>
        <taxon>Agaricomycotina</taxon>
        <taxon>Agaricomycetes</taxon>
        <taxon>Cantharellales</taxon>
        <taxon>Tulasnellaceae</taxon>
        <taxon>Tulasnella</taxon>
    </lineage>
</organism>
<keyword evidence="2" id="KW-1185">Reference proteome</keyword>
<name>A0A0C3QP57_9AGAM</name>
<gene>
    <name evidence="1" type="ORF">M407DRAFT_173557</name>
</gene>
<proteinExistence type="predicted"/>
<accession>A0A0C3QP57</accession>
<dbReference type="AlphaFoldDB" id="A0A0C3QP57"/>
<dbReference type="EMBL" id="KN822987">
    <property type="protein sequence ID" value="KIO29039.1"/>
    <property type="molecule type" value="Genomic_DNA"/>
</dbReference>
<evidence type="ECO:0000313" key="2">
    <source>
        <dbReference type="Proteomes" id="UP000054248"/>
    </source>
</evidence>
<evidence type="ECO:0000313" key="1">
    <source>
        <dbReference type="EMBL" id="KIO29039.1"/>
    </source>
</evidence>
<reference evidence="2" key="2">
    <citation type="submission" date="2015-01" db="EMBL/GenBank/DDBJ databases">
        <title>Evolutionary Origins and Diversification of the Mycorrhizal Mutualists.</title>
        <authorList>
            <consortium name="DOE Joint Genome Institute"/>
            <consortium name="Mycorrhizal Genomics Consortium"/>
            <person name="Kohler A."/>
            <person name="Kuo A."/>
            <person name="Nagy L.G."/>
            <person name="Floudas D."/>
            <person name="Copeland A."/>
            <person name="Barry K.W."/>
            <person name="Cichocki N."/>
            <person name="Veneault-Fourrey C."/>
            <person name="LaButti K."/>
            <person name="Lindquist E.A."/>
            <person name="Lipzen A."/>
            <person name="Lundell T."/>
            <person name="Morin E."/>
            <person name="Murat C."/>
            <person name="Riley R."/>
            <person name="Ohm R."/>
            <person name="Sun H."/>
            <person name="Tunlid A."/>
            <person name="Henrissat B."/>
            <person name="Grigoriev I.V."/>
            <person name="Hibbett D.S."/>
            <person name="Martin F."/>
        </authorList>
    </citation>
    <scope>NUCLEOTIDE SEQUENCE [LARGE SCALE GENOMIC DNA]</scope>
    <source>
        <strain evidence="2">MUT 4182</strain>
    </source>
</reference>
<protein>
    <submittedName>
        <fullName evidence="1">Uncharacterized protein</fullName>
    </submittedName>
</protein>
<reference evidence="1 2" key="1">
    <citation type="submission" date="2014-04" db="EMBL/GenBank/DDBJ databases">
        <authorList>
            <consortium name="DOE Joint Genome Institute"/>
            <person name="Kuo A."/>
            <person name="Girlanda M."/>
            <person name="Perotto S."/>
            <person name="Kohler A."/>
            <person name="Nagy L.G."/>
            <person name="Floudas D."/>
            <person name="Copeland A."/>
            <person name="Barry K.W."/>
            <person name="Cichocki N."/>
            <person name="Veneault-Fourrey C."/>
            <person name="LaButti K."/>
            <person name="Lindquist E.A."/>
            <person name="Lipzen A."/>
            <person name="Lundell T."/>
            <person name="Morin E."/>
            <person name="Murat C."/>
            <person name="Sun H."/>
            <person name="Tunlid A."/>
            <person name="Henrissat B."/>
            <person name="Grigoriev I.V."/>
            <person name="Hibbett D.S."/>
            <person name="Martin F."/>
            <person name="Nordberg H.P."/>
            <person name="Cantor M.N."/>
            <person name="Hua S.X."/>
        </authorList>
    </citation>
    <scope>NUCLEOTIDE SEQUENCE [LARGE SCALE GENOMIC DNA]</scope>
    <source>
        <strain evidence="1 2">MUT 4182</strain>
    </source>
</reference>
<dbReference type="HOGENOM" id="CLU_2529134_0_0_1"/>
<dbReference type="Proteomes" id="UP000054248">
    <property type="component" value="Unassembled WGS sequence"/>
</dbReference>
<sequence>MGAAIKYIRIERDNMKEASGLRCQGLGGARGLCLHYSGVDWDTGPPAVLKFPFLQLPLQPVLVVPASALSLSYRAHLTLPQTYS</sequence>